<dbReference type="InterPro" id="IPR006674">
    <property type="entry name" value="HD_domain"/>
</dbReference>
<dbReference type="SUPFAM" id="SSF109604">
    <property type="entry name" value="HD-domain/PDEase-like"/>
    <property type="match status" value="1"/>
</dbReference>
<dbReference type="RefSeq" id="WP_196419073.1">
    <property type="nucleotide sequence ID" value="NZ_JADQTO010000026.1"/>
</dbReference>
<dbReference type="InterPro" id="IPR006675">
    <property type="entry name" value="HDIG_dom"/>
</dbReference>
<proteinExistence type="predicted"/>
<dbReference type="EMBL" id="JADQTO010000026">
    <property type="protein sequence ID" value="MBG0567301.1"/>
    <property type="molecule type" value="Genomic_DNA"/>
</dbReference>
<sequence length="196" mass="20530">MTALLLTRAAAARHLAESLLGDSGDRWRHSAGVAERAAGLADRLGLDPDVLVAAAWLHDIGYAKPIAHTGFHPLDGAAHLTAEGWPARVAGLVAHHSGARFVAAARGLAGELAAFPDEHSLLADALTYADQTVGPRGDRVGTEQRYAEMLHRHGPCSLNALVDADRGPHLRAIAARVGALLGEGTQEPGQRVVVRP</sequence>
<dbReference type="AlphaFoldDB" id="A0A931G3U1"/>
<keyword evidence="3" id="KW-1185">Reference proteome</keyword>
<dbReference type="CDD" id="cd00077">
    <property type="entry name" value="HDc"/>
    <property type="match status" value="1"/>
</dbReference>
<dbReference type="NCBIfam" id="TIGR00277">
    <property type="entry name" value="HDIG"/>
    <property type="match status" value="1"/>
</dbReference>
<dbReference type="InterPro" id="IPR003607">
    <property type="entry name" value="HD/PDEase_dom"/>
</dbReference>
<evidence type="ECO:0000313" key="2">
    <source>
        <dbReference type="EMBL" id="MBG0567301.1"/>
    </source>
</evidence>
<gene>
    <name evidence="2" type="ORF">I4J89_38215</name>
</gene>
<feature type="domain" description="HD/PDEase" evidence="1">
    <location>
        <begin position="22"/>
        <end position="144"/>
    </location>
</feature>
<dbReference type="Pfam" id="PF01966">
    <property type="entry name" value="HD"/>
    <property type="match status" value="1"/>
</dbReference>
<organism evidence="2 3">
    <name type="scientific">Actinoplanes aureus</name>
    <dbReference type="NCBI Taxonomy" id="2792083"/>
    <lineage>
        <taxon>Bacteria</taxon>
        <taxon>Bacillati</taxon>
        <taxon>Actinomycetota</taxon>
        <taxon>Actinomycetes</taxon>
        <taxon>Micromonosporales</taxon>
        <taxon>Micromonosporaceae</taxon>
        <taxon>Actinoplanes</taxon>
    </lineage>
</organism>
<dbReference type="Proteomes" id="UP000598146">
    <property type="component" value="Unassembled WGS sequence"/>
</dbReference>
<protein>
    <submittedName>
        <fullName evidence="2">HD domain-containing protein</fullName>
    </submittedName>
</protein>
<reference evidence="2" key="1">
    <citation type="submission" date="2020-11" db="EMBL/GenBank/DDBJ databases">
        <title>Isolation and identification of active actinomycetes.</title>
        <authorList>
            <person name="Sun X."/>
        </authorList>
    </citation>
    <scope>NUCLEOTIDE SEQUENCE</scope>
    <source>
        <strain evidence="2">NEAU-A11</strain>
    </source>
</reference>
<evidence type="ECO:0000313" key="3">
    <source>
        <dbReference type="Proteomes" id="UP000598146"/>
    </source>
</evidence>
<name>A0A931G3U1_9ACTN</name>
<evidence type="ECO:0000259" key="1">
    <source>
        <dbReference type="SMART" id="SM00471"/>
    </source>
</evidence>
<accession>A0A931G3U1</accession>
<dbReference type="SMART" id="SM00471">
    <property type="entry name" value="HDc"/>
    <property type="match status" value="1"/>
</dbReference>
<dbReference type="Gene3D" id="1.10.3210.10">
    <property type="entry name" value="Hypothetical protein af1432"/>
    <property type="match status" value="1"/>
</dbReference>
<comment type="caution">
    <text evidence="2">The sequence shown here is derived from an EMBL/GenBank/DDBJ whole genome shotgun (WGS) entry which is preliminary data.</text>
</comment>